<keyword evidence="2" id="KW-1185">Reference proteome</keyword>
<reference evidence="1" key="1">
    <citation type="journal article" date="2014" name="Int. J. Syst. Evol. Microbiol.">
        <title>Complete genome sequence of Corynebacterium casei LMG S-19264T (=DSM 44701T), isolated from a smear-ripened cheese.</title>
        <authorList>
            <consortium name="US DOE Joint Genome Institute (JGI-PGF)"/>
            <person name="Walter F."/>
            <person name="Albersmeier A."/>
            <person name="Kalinowski J."/>
            <person name="Ruckert C."/>
        </authorList>
    </citation>
    <scope>NUCLEOTIDE SEQUENCE</scope>
    <source>
        <strain evidence="1">NBRC 110071</strain>
    </source>
</reference>
<protein>
    <submittedName>
        <fullName evidence="1">Uncharacterized protein</fullName>
    </submittedName>
</protein>
<evidence type="ECO:0000313" key="2">
    <source>
        <dbReference type="Proteomes" id="UP001161389"/>
    </source>
</evidence>
<comment type="caution">
    <text evidence="1">The sequence shown here is derived from an EMBL/GenBank/DDBJ whole genome shotgun (WGS) entry which is preliminary data.</text>
</comment>
<reference evidence="1" key="2">
    <citation type="submission" date="2023-01" db="EMBL/GenBank/DDBJ databases">
        <title>Draft genome sequence of Litoribrevibacter albus strain NBRC 110071.</title>
        <authorList>
            <person name="Sun Q."/>
            <person name="Mori K."/>
        </authorList>
    </citation>
    <scope>NUCLEOTIDE SEQUENCE</scope>
    <source>
        <strain evidence="1">NBRC 110071</strain>
    </source>
</reference>
<dbReference type="EMBL" id="BSNM01000003">
    <property type="protein sequence ID" value="GLQ29953.1"/>
    <property type="molecule type" value="Genomic_DNA"/>
</dbReference>
<organism evidence="1 2">
    <name type="scientific">Litoribrevibacter albus</name>
    <dbReference type="NCBI Taxonomy" id="1473156"/>
    <lineage>
        <taxon>Bacteria</taxon>
        <taxon>Pseudomonadati</taxon>
        <taxon>Pseudomonadota</taxon>
        <taxon>Gammaproteobacteria</taxon>
        <taxon>Oceanospirillales</taxon>
        <taxon>Oceanospirillaceae</taxon>
        <taxon>Litoribrevibacter</taxon>
    </lineage>
</organism>
<name>A0AA37W5Z3_9GAMM</name>
<gene>
    <name evidence="1" type="ORF">GCM10007876_04310</name>
</gene>
<sequence>MPNLSKEDRHFALFRESLDLDNKIEWTKSESPDFLFPLDGKLVGLEHSELFLERDYPLQATESIEDDILKFAQVYANSKQYFNTRTKVIFGNVKGLREKQRELLAKKIADTVQSKWLSSHREEYKQLRFNMPIEEVKSIYTTFIPPNIGCHFVAARAGWVKPTATEEAYKAIESKSKKLKKYRKNCDEVWLLLVADGTNPSSLLGKTDGIELVKSLHGFDKVYFMFYITKYVQEIKTVY</sequence>
<dbReference type="AlphaFoldDB" id="A0AA37W5Z3"/>
<accession>A0AA37W5Z3</accession>
<dbReference type="RefSeq" id="WP_284378230.1">
    <property type="nucleotide sequence ID" value="NZ_BSNM01000003.1"/>
</dbReference>
<dbReference type="Proteomes" id="UP001161389">
    <property type="component" value="Unassembled WGS sequence"/>
</dbReference>
<proteinExistence type="predicted"/>
<evidence type="ECO:0000313" key="1">
    <source>
        <dbReference type="EMBL" id="GLQ29953.1"/>
    </source>
</evidence>